<reference evidence="1 2" key="1">
    <citation type="journal article" date="2019" name="G3 (Bethesda)">
        <title>Sequencing of a Wild Apple (Malus baccata) Genome Unravels the Differences Between Cultivated and Wild Apple Species Regarding Disease Resistance and Cold Tolerance.</title>
        <authorList>
            <person name="Chen X."/>
        </authorList>
    </citation>
    <scope>NUCLEOTIDE SEQUENCE [LARGE SCALE GENOMIC DNA]</scope>
    <source>
        <strain evidence="2">cv. Shandingzi</strain>
        <tissue evidence="1">Leaves</tissue>
    </source>
</reference>
<dbReference type="EMBL" id="VIEB01000493">
    <property type="protein sequence ID" value="TQD89023.1"/>
    <property type="molecule type" value="Genomic_DNA"/>
</dbReference>
<dbReference type="Proteomes" id="UP000315295">
    <property type="component" value="Unassembled WGS sequence"/>
</dbReference>
<proteinExistence type="predicted"/>
<gene>
    <name evidence="1" type="ORF">C1H46_025414</name>
</gene>
<name>A0A540LRA2_MALBA</name>
<keyword evidence="2" id="KW-1185">Reference proteome</keyword>
<organism evidence="1 2">
    <name type="scientific">Malus baccata</name>
    <name type="common">Siberian crab apple</name>
    <name type="synonym">Pyrus baccata</name>
    <dbReference type="NCBI Taxonomy" id="106549"/>
    <lineage>
        <taxon>Eukaryota</taxon>
        <taxon>Viridiplantae</taxon>
        <taxon>Streptophyta</taxon>
        <taxon>Embryophyta</taxon>
        <taxon>Tracheophyta</taxon>
        <taxon>Spermatophyta</taxon>
        <taxon>Magnoliopsida</taxon>
        <taxon>eudicotyledons</taxon>
        <taxon>Gunneridae</taxon>
        <taxon>Pentapetalae</taxon>
        <taxon>rosids</taxon>
        <taxon>fabids</taxon>
        <taxon>Rosales</taxon>
        <taxon>Rosaceae</taxon>
        <taxon>Amygdaloideae</taxon>
        <taxon>Maleae</taxon>
        <taxon>Malus</taxon>
    </lineage>
</organism>
<evidence type="ECO:0000313" key="1">
    <source>
        <dbReference type="EMBL" id="TQD89023.1"/>
    </source>
</evidence>
<comment type="caution">
    <text evidence="1">The sequence shown here is derived from an EMBL/GenBank/DDBJ whole genome shotgun (WGS) entry which is preliminary data.</text>
</comment>
<protein>
    <submittedName>
        <fullName evidence="1">Uncharacterized protein</fullName>
    </submittedName>
</protein>
<sequence length="88" mass="9895">MLLTTFLFIYKKATQLSDPIFTRASAKTGALSNFHLFHAQTLAAPPTTQNLDKTQFPFCKSSLNCKCFHWNRLTKSPSLCLIPFLNGV</sequence>
<dbReference type="AlphaFoldDB" id="A0A540LRA2"/>
<evidence type="ECO:0000313" key="2">
    <source>
        <dbReference type="Proteomes" id="UP000315295"/>
    </source>
</evidence>
<accession>A0A540LRA2</accession>